<dbReference type="Pfam" id="PF26448">
    <property type="entry name" value="DUF8127"/>
    <property type="match status" value="1"/>
</dbReference>
<proteinExistence type="predicted"/>
<dbReference type="AlphaFoldDB" id="A0A8U0IHH0"/>
<keyword evidence="2" id="KW-1185">Reference proteome</keyword>
<name>A0A8U0IHH0_9EURY</name>
<accession>A0A8U0IHH0</accession>
<sequence length="226" mass="25507">MSEWSSHLRLAVALALVASPFWLLPDVGATTYEYQAEEVEYSEYVTGTLYADDQIEGLACDNFDDFGEQCVLAARVAQNGPVVVNQSAIFSRAYRFDTEYVIVEDSGTGKPFYRWRINRTERPDDRYRVTYALETVTPPEILRNISVAPGDLSEKARRALDGETVRTRGERLDAAQRVVRANGTYYYLSEEENPRGGPKEWQVLAGQVVAVAVGLGLLRGRWLRER</sequence>
<protein>
    <submittedName>
        <fullName evidence="1">Uncharacterized protein</fullName>
    </submittedName>
</protein>
<dbReference type="InterPro" id="IPR058440">
    <property type="entry name" value="DUF8127"/>
</dbReference>
<gene>
    <name evidence="1" type="ORF">M0R88_17485</name>
</gene>
<evidence type="ECO:0000313" key="2">
    <source>
        <dbReference type="Proteomes" id="UP000830434"/>
    </source>
</evidence>
<dbReference type="GeneID" id="72191686"/>
<reference evidence="1" key="1">
    <citation type="submission" date="2022-04" db="EMBL/GenBank/DDBJ databases">
        <title>Diverse halophilic archaea isolated from saline environments.</title>
        <authorList>
            <person name="Cui H.-L."/>
        </authorList>
    </citation>
    <scope>NUCLEOTIDE SEQUENCE</scope>
    <source>
        <strain evidence="1">XZYJT40</strain>
    </source>
</reference>
<organism evidence="1 2">
    <name type="scientific">Halorussus gelatinilyticus</name>
    <dbReference type="NCBI Taxonomy" id="2937524"/>
    <lineage>
        <taxon>Archaea</taxon>
        <taxon>Methanobacteriati</taxon>
        <taxon>Methanobacteriota</taxon>
        <taxon>Stenosarchaea group</taxon>
        <taxon>Halobacteria</taxon>
        <taxon>Halobacteriales</taxon>
        <taxon>Haladaptataceae</taxon>
        <taxon>Halorussus</taxon>
    </lineage>
</organism>
<dbReference type="Proteomes" id="UP000830434">
    <property type="component" value="Chromosome"/>
</dbReference>
<dbReference type="KEGG" id="haxz:M0R88_17485"/>
<dbReference type="EMBL" id="CP096658">
    <property type="protein sequence ID" value="UPW00288.1"/>
    <property type="molecule type" value="Genomic_DNA"/>
</dbReference>
<dbReference type="RefSeq" id="WP_248654699.1">
    <property type="nucleotide sequence ID" value="NZ_CP096658.1"/>
</dbReference>
<evidence type="ECO:0000313" key="1">
    <source>
        <dbReference type="EMBL" id="UPW00288.1"/>
    </source>
</evidence>